<reference evidence="3" key="1">
    <citation type="journal article" date="2021" name="Proc. Natl. Acad. Sci. U.S.A.">
        <title>Three genomes in the algal genus Volvox reveal the fate of a haploid sex-determining region after a transition to homothallism.</title>
        <authorList>
            <person name="Yamamoto K."/>
            <person name="Hamaji T."/>
            <person name="Kawai-Toyooka H."/>
            <person name="Matsuzaki R."/>
            <person name="Takahashi F."/>
            <person name="Nishimura Y."/>
            <person name="Kawachi M."/>
            <person name="Noguchi H."/>
            <person name="Minakuchi Y."/>
            <person name="Umen J.G."/>
            <person name="Toyoda A."/>
            <person name="Nozaki H."/>
        </authorList>
    </citation>
    <scope>NUCLEOTIDE SEQUENCE</scope>
    <source>
        <strain evidence="3">NIES-3785</strain>
    </source>
</reference>
<sequence length="277" mass="29688">MLVFLMTTQQRRQRMLLQSTSSTALQLSSLPNTNSNVQGKESGEGGTDNGASVAVIVLCTVLGMAACIACICVCRLFYSRRRTQQQQQQQQQQQHTGAVGRLDDDGGGDSLPTFTDTFSTTHLVPGASASASAAAVAARREQQSISRMPIHQSCVLFYDWFDKESEHDGSRVQQQHDGAAMSPAAVAVPRPAAAAAAAPSPPLLSPPLLSPPKWPFSPTLAPQHRRQQPQVATTAGSSARSSIIRARWAMAYPAVSITVDCTDEDSARSSQQQQQLQ</sequence>
<accession>A0A8J4GW14</accession>
<evidence type="ECO:0000313" key="4">
    <source>
        <dbReference type="Proteomes" id="UP000722791"/>
    </source>
</evidence>
<keyword evidence="2" id="KW-0812">Transmembrane</keyword>
<feature type="compositionally biased region" description="Pro residues" evidence="1">
    <location>
        <begin position="199"/>
        <end position="215"/>
    </location>
</feature>
<feature type="transmembrane region" description="Helical" evidence="2">
    <location>
        <begin position="55"/>
        <end position="78"/>
    </location>
</feature>
<dbReference type="Proteomes" id="UP000722791">
    <property type="component" value="Unassembled WGS sequence"/>
</dbReference>
<gene>
    <name evidence="3" type="ORF">Vretimale_17353</name>
</gene>
<evidence type="ECO:0000256" key="2">
    <source>
        <dbReference type="SAM" id="Phobius"/>
    </source>
</evidence>
<comment type="caution">
    <text evidence="3">The sequence shown here is derived from an EMBL/GenBank/DDBJ whole genome shotgun (WGS) entry which is preliminary data.</text>
</comment>
<dbReference type="AlphaFoldDB" id="A0A8J4GW14"/>
<keyword evidence="2" id="KW-0472">Membrane</keyword>
<feature type="region of interest" description="Disordered" evidence="1">
    <location>
        <begin position="27"/>
        <end position="47"/>
    </location>
</feature>
<keyword evidence="2" id="KW-1133">Transmembrane helix</keyword>
<feature type="region of interest" description="Disordered" evidence="1">
    <location>
        <begin position="88"/>
        <end position="118"/>
    </location>
</feature>
<evidence type="ECO:0000313" key="3">
    <source>
        <dbReference type="EMBL" id="GIM14396.1"/>
    </source>
</evidence>
<protein>
    <submittedName>
        <fullName evidence="3">Uncharacterized protein</fullName>
    </submittedName>
</protein>
<evidence type="ECO:0000256" key="1">
    <source>
        <dbReference type="SAM" id="MobiDB-lite"/>
    </source>
</evidence>
<feature type="region of interest" description="Disordered" evidence="1">
    <location>
        <begin position="197"/>
        <end position="239"/>
    </location>
</feature>
<name>A0A8J4GW14_9CHLO</name>
<dbReference type="EMBL" id="BNCQ01000056">
    <property type="protein sequence ID" value="GIM14396.1"/>
    <property type="molecule type" value="Genomic_DNA"/>
</dbReference>
<proteinExistence type="predicted"/>
<organism evidence="3 4">
    <name type="scientific">Volvox reticuliferus</name>
    <dbReference type="NCBI Taxonomy" id="1737510"/>
    <lineage>
        <taxon>Eukaryota</taxon>
        <taxon>Viridiplantae</taxon>
        <taxon>Chlorophyta</taxon>
        <taxon>core chlorophytes</taxon>
        <taxon>Chlorophyceae</taxon>
        <taxon>CS clade</taxon>
        <taxon>Chlamydomonadales</taxon>
        <taxon>Volvocaceae</taxon>
        <taxon>Volvox</taxon>
    </lineage>
</organism>